<comment type="similarity">
    <text evidence="3 7">Belongs to the glycosyltransferase 1 family. Bacterial/plant glycogen synthase subfamily.</text>
</comment>
<sequence>MASILMAASEGLPFVKTGGLADVIGSLPAALSEMGHEVKVVLPLYKKIAEKNFQDLTYCTSFNIGMNYKDVPVTIYSQTIGKVAYFFVQHQGYFERDALYGYQDDGERFAFFQKAVIEMLNRLNYWPNIVHCHDWQTGMIPCMVRETRSGDPRYQRIKFVYTIHNLLFQGNFGPEMVDSCLSLPWYLFDNGNIRFDGGVSFMKSGILYSDKVTTVSPTYAQEILTPQFGEHMEAILNMRKYDLWGIVNGIDTSLWNPNTDPTIPFNYNKVTLAKGKTEDKLALQRELGLNQDPNVMLVGVVGRLTYQKGFYLMMEKVQQLAEAPIQLAILGTGEDAIQNSFRNMENNNKGKVCFYQGYNEDLAHRIYAGSDLFLMPSLFEPCGLSQLCSLRYGTLPLVRETGGLKDTVNPYNEYDKSGNGFSFTNYSSDELMATMYNAIDVYYNRPEDWKTLVRNALNTDVSWENSAKVYSQLYGQLV</sequence>
<dbReference type="GeneID" id="82203211"/>
<evidence type="ECO:0000313" key="10">
    <source>
        <dbReference type="EMBL" id="OLU38393.1"/>
    </source>
</evidence>
<dbReference type="Gene3D" id="3.40.50.2000">
    <property type="entry name" value="Glycogen Phosphorylase B"/>
    <property type="match status" value="2"/>
</dbReference>
<feature type="domain" description="Glycosyl transferase family 1" evidence="8">
    <location>
        <begin position="284"/>
        <end position="438"/>
    </location>
</feature>
<dbReference type="NCBIfam" id="TIGR02095">
    <property type="entry name" value="glgA"/>
    <property type="match status" value="1"/>
</dbReference>
<gene>
    <name evidence="7" type="primary">glgA</name>
    <name evidence="10" type="ORF">BO222_08530</name>
</gene>
<dbReference type="InterPro" id="IPR001296">
    <property type="entry name" value="Glyco_trans_1"/>
</dbReference>
<dbReference type="GO" id="GO:0005978">
    <property type="term" value="P:glycogen biosynthetic process"/>
    <property type="evidence" value="ECO:0007669"/>
    <property type="project" value="UniProtKB-UniRule"/>
</dbReference>
<dbReference type="NCBIfam" id="NF001899">
    <property type="entry name" value="PRK00654.1-2"/>
    <property type="match status" value="1"/>
</dbReference>
<dbReference type="PANTHER" id="PTHR45825">
    <property type="entry name" value="GRANULE-BOUND STARCH SYNTHASE 1, CHLOROPLASTIC/AMYLOPLASTIC"/>
    <property type="match status" value="1"/>
</dbReference>
<evidence type="ECO:0000256" key="2">
    <source>
        <dbReference type="ARBA" id="ARBA00002764"/>
    </source>
</evidence>
<evidence type="ECO:0000256" key="5">
    <source>
        <dbReference type="ARBA" id="ARBA00022679"/>
    </source>
</evidence>
<dbReference type="InterPro" id="IPR011835">
    <property type="entry name" value="GS/SS"/>
</dbReference>
<keyword evidence="6 7" id="KW-0320">Glycogen biosynthesis</keyword>
<dbReference type="NCBIfam" id="NF001898">
    <property type="entry name" value="PRK00654.1-1"/>
    <property type="match status" value="1"/>
</dbReference>
<evidence type="ECO:0000256" key="7">
    <source>
        <dbReference type="HAMAP-Rule" id="MF_00484"/>
    </source>
</evidence>
<dbReference type="PANTHER" id="PTHR45825:SF11">
    <property type="entry name" value="ALPHA AMYLASE DOMAIN-CONTAINING PROTEIN"/>
    <property type="match status" value="1"/>
</dbReference>
<comment type="pathway">
    <text evidence="7">Glycan biosynthesis; glycogen biosynthesis.</text>
</comment>
<comment type="catalytic activity">
    <reaction evidence="1 7">
        <text>[(1-&gt;4)-alpha-D-glucosyl](n) + ADP-alpha-D-glucose = [(1-&gt;4)-alpha-D-glucosyl](n+1) + ADP + H(+)</text>
        <dbReference type="Rhea" id="RHEA:18189"/>
        <dbReference type="Rhea" id="RHEA-COMP:9584"/>
        <dbReference type="Rhea" id="RHEA-COMP:9587"/>
        <dbReference type="ChEBI" id="CHEBI:15378"/>
        <dbReference type="ChEBI" id="CHEBI:15444"/>
        <dbReference type="ChEBI" id="CHEBI:57498"/>
        <dbReference type="ChEBI" id="CHEBI:456216"/>
        <dbReference type="EC" id="2.4.1.21"/>
    </reaction>
</comment>
<dbReference type="Proteomes" id="UP000186341">
    <property type="component" value="Unassembled WGS sequence"/>
</dbReference>
<dbReference type="EMBL" id="MPJW01000167">
    <property type="protein sequence ID" value="OLU38393.1"/>
    <property type="molecule type" value="Genomic_DNA"/>
</dbReference>
<feature type="binding site" evidence="7">
    <location>
        <position position="16"/>
    </location>
    <ligand>
        <name>ADP-alpha-D-glucose</name>
        <dbReference type="ChEBI" id="CHEBI:57498"/>
    </ligand>
</feature>
<dbReference type="CDD" id="cd03791">
    <property type="entry name" value="GT5_Glycogen_synthase_DULL1-like"/>
    <property type="match status" value="1"/>
</dbReference>
<evidence type="ECO:0000259" key="9">
    <source>
        <dbReference type="Pfam" id="PF08323"/>
    </source>
</evidence>
<feature type="domain" description="Starch synthase catalytic" evidence="9">
    <location>
        <begin position="4"/>
        <end position="237"/>
    </location>
</feature>
<keyword evidence="4 7" id="KW-0328">Glycosyltransferase</keyword>
<comment type="function">
    <text evidence="2 7">Synthesizes alpha-1,4-glucan chains using ADP-glucose.</text>
</comment>
<dbReference type="UniPathway" id="UPA00164"/>
<evidence type="ECO:0000256" key="4">
    <source>
        <dbReference type="ARBA" id="ARBA00022676"/>
    </source>
</evidence>
<organism evidence="10 11">
    <name type="scientific">Ileibacterium valens</name>
    <dbReference type="NCBI Taxonomy" id="1862668"/>
    <lineage>
        <taxon>Bacteria</taxon>
        <taxon>Bacillati</taxon>
        <taxon>Bacillota</taxon>
        <taxon>Erysipelotrichia</taxon>
        <taxon>Erysipelotrichales</taxon>
        <taxon>Erysipelotrichaceae</taxon>
        <taxon>Ileibacterium</taxon>
    </lineage>
</organism>
<evidence type="ECO:0000256" key="3">
    <source>
        <dbReference type="ARBA" id="ARBA00010281"/>
    </source>
</evidence>
<dbReference type="Pfam" id="PF00534">
    <property type="entry name" value="Glycos_transf_1"/>
    <property type="match status" value="1"/>
</dbReference>
<dbReference type="GO" id="GO:0004373">
    <property type="term" value="F:alpha-1,4-glucan glucosyltransferase (UDP-glucose donor) activity"/>
    <property type="evidence" value="ECO:0007669"/>
    <property type="project" value="InterPro"/>
</dbReference>
<keyword evidence="5 7" id="KW-0808">Transferase</keyword>
<dbReference type="GO" id="GO:0009011">
    <property type="term" value="F:alpha-1,4-glucan glucosyltransferase (ADP-glucose donor) activity"/>
    <property type="evidence" value="ECO:0007669"/>
    <property type="project" value="UniProtKB-UniRule"/>
</dbReference>
<dbReference type="OrthoDB" id="9808590at2"/>
<accession>A0A1U7NEV2</accession>
<evidence type="ECO:0000256" key="6">
    <source>
        <dbReference type="ARBA" id="ARBA00023056"/>
    </source>
</evidence>
<comment type="caution">
    <text evidence="10">The sequence shown here is derived from an EMBL/GenBank/DDBJ whole genome shotgun (WGS) entry which is preliminary data.</text>
</comment>
<evidence type="ECO:0000256" key="1">
    <source>
        <dbReference type="ARBA" id="ARBA00001478"/>
    </source>
</evidence>
<keyword evidence="11" id="KW-1185">Reference proteome</keyword>
<evidence type="ECO:0000313" key="11">
    <source>
        <dbReference type="Proteomes" id="UP000186341"/>
    </source>
</evidence>
<proteinExistence type="inferred from homology"/>
<dbReference type="AlphaFoldDB" id="A0A1U7NEV2"/>
<evidence type="ECO:0000259" key="8">
    <source>
        <dbReference type="Pfam" id="PF00534"/>
    </source>
</evidence>
<dbReference type="SUPFAM" id="SSF53756">
    <property type="entry name" value="UDP-Glycosyltransferase/glycogen phosphorylase"/>
    <property type="match status" value="1"/>
</dbReference>
<dbReference type="EC" id="2.4.1.21" evidence="7"/>
<name>A0A1U7NEV2_9FIRM</name>
<dbReference type="Pfam" id="PF08323">
    <property type="entry name" value="Glyco_transf_5"/>
    <property type="match status" value="1"/>
</dbReference>
<dbReference type="InterPro" id="IPR013534">
    <property type="entry name" value="Starch_synth_cat_dom"/>
</dbReference>
<protein>
    <recommendedName>
        <fullName evidence="7">Glycogen synthase</fullName>
        <ecNumber evidence="7">2.4.1.21</ecNumber>
    </recommendedName>
    <alternativeName>
        <fullName evidence="7">Starch [bacterial glycogen] synthase</fullName>
    </alternativeName>
</protein>
<reference evidence="10 11" key="1">
    <citation type="submission" date="2016-11" db="EMBL/GenBank/DDBJ databases">
        <title>Description of two novel members of the family Erysipelotrichaceae: Ileibacterium lipovorans gen. nov., sp. nov. and Dubosiella newyorkensis, gen. nov., sp. nov.</title>
        <authorList>
            <person name="Cox L.M."/>
            <person name="Sohn J."/>
            <person name="Tyrrell K.L."/>
            <person name="Citron D.M."/>
            <person name="Lawson P.A."/>
            <person name="Patel N.B."/>
            <person name="Iizumi T."/>
            <person name="Perez-Perez G.I."/>
            <person name="Goldstein E.J."/>
            <person name="Blaser M.J."/>
        </authorList>
    </citation>
    <scope>NUCLEOTIDE SEQUENCE [LARGE SCALE GENOMIC DNA]</scope>
    <source>
        <strain evidence="10 11">NYU-BL-A3</strain>
    </source>
</reference>
<dbReference type="RefSeq" id="WP_075820193.1">
    <property type="nucleotide sequence ID" value="NZ_CAOUMU010000037.1"/>
</dbReference>
<dbReference type="HAMAP" id="MF_00484">
    <property type="entry name" value="Glycogen_synth"/>
    <property type="match status" value="1"/>
</dbReference>